<dbReference type="PANTHER" id="PTHR11559">
    <property type="entry name" value="CARBOXYLESTERASE"/>
    <property type="match status" value="1"/>
</dbReference>
<sequence length="473" mass="48180">MSLALDGHAKEAGDGRATRGVVVTRCRWARLGGPAGDGVLPPAVPVPPAAAGTVEDAVVFPQQPGGLDWLLGPAAGEVEQDEDAFQINVYAPAEAAPNAPLVVFLPGGGYVSGGASVRWHDASALAEGIGAVIAVPAYRLGAAACFIPGPDGTAPAVADAVAAVQWAIDHAAHFGGDPDDVTLAGQSAGAWLAFAAAQDPALAGRIRRLALYSLPYQPPPGPEGAAARRRVFAEALGGADRSERRPDDLVAASAEVNRAWAGRGLGVQPLAGGRLPGDVQDWDAAVGRLAGVEQVLLATTAHEARAFIPPHVAGSLPSSAADAYRAAHFATPGELPAADSAWGQMTADMTEHQFASAARELAGHLRSAGVAVHVSRLDVEAAGGAGSAHCFDVPFLFGDRGQWRDSPMLADLEDDAFDAVAGVWRDPLARAVAGEAPTTAPGEVQAVGFADGVVHADHVPDPARGEPVRRAEP</sequence>
<evidence type="ECO:0000313" key="5">
    <source>
        <dbReference type="EMBL" id="GAA2201103.1"/>
    </source>
</evidence>
<dbReference type="Pfam" id="PF00135">
    <property type="entry name" value="COesterase"/>
    <property type="match status" value="1"/>
</dbReference>
<dbReference type="InterPro" id="IPR019826">
    <property type="entry name" value="Carboxylesterase_B_AS"/>
</dbReference>
<dbReference type="EMBL" id="BAAAQW010000006">
    <property type="protein sequence ID" value="GAA2201103.1"/>
    <property type="molecule type" value="Genomic_DNA"/>
</dbReference>
<protein>
    <recommendedName>
        <fullName evidence="3">Carboxylic ester hydrolase</fullName>
        <ecNumber evidence="3">3.1.1.-</ecNumber>
    </recommendedName>
</protein>
<dbReference type="EC" id="3.1.1.-" evidence="3"/>
<name>A0ABP5NNS5_9MICC</name>
<dbReference type="Proteomes" id="UP001500432">
    <property type="component" value="Unassembled WGS sequence"/>
</dbReference>
<feature type="domain" description="Carboxylesterase type B" evidence="4">
    <location>
        <begin position="73"/>
        <end position="209"/>
    </location>
</feature>
<accession>A0ABP5NNS5</accession>
<keyword evidence="6" id="KW-1185">Reference proteome</keyword>
<dbReference type="PROSITE" id="PS00122">
    <property type="entry name" value="CARBOXYLESTERASE_B_1"/>
    <property type="match status" value="1"/>
</dbReference>
<dbReference type="SUPFAM" id="SSF53474">
    <property type="entry name" value="alpha/beta-Hydrolases"/>
    <property type="match status" value="1"/>
</dbReference>
<gene>
    <name evidence="5" type="ORF">GCM10009849_24270</name>
</gene>
<evidence type="ECO:0000256" key="3">
    <source>
        <dbReference type="RuleBase" id="RU361235"/>
    </source>
</evidence>
<comment type="caution">
    <text evidence="5">The sequence shown here is derived from an EMBL/GenBank/DDBJ whole genome shotgun (WGS) entry which is preliminary data.</text>
</comment>
<dbReference type="InterPro" id="IPR050309">
    <property type="entry name" value="Type-B_Carboxylest/Lipase"/>
</dbReference>
<dbReference type="RefSeq" id="WP_344299989.1">
    <property type="nucleotide sequence ID" value="NZ_BAAAQW010000006.1"/>
</dbReference>
<dbReference type="InterPro" id="IPR029058">
    <property type="entry name" value="AB_hydrolase_fold"/>
</dbReference>
<evidence type="ECO:0000259" key="4">
    <source>
        <dbReference type="Pfam" id="PF00135"/>
    </source>
</evidence>
<dbReference type="InterPro" id="IPR002018">
    <property type="entry name" value="CarbesteraseB"/>
</dbReference>
<comment type="similarity">
    <text evidence="1 3">Belongs to the type-B carboxylesterase/lipase family.</text>
</comment>
<proteinExistence type="inferred from homology"/>
<organism evidence="5 6">
    <name type="scientific">Sinomonas flava</name>
    <dbReference type="NCBI Taxonomy" id="496857"/>
    <lineage>
        <taxon>Bacteria</taxon>
        <taxon>Bacillati</taxon>
        <taxon>Actinomycetota</taxon>
        <taxon>Actinomycetes</taxon>
        <taxon>Micrococcales</taxon>
        <taxon>Micrococcaceae</taxon>
        <taxon>Sinomonas</taxon>
    </lineage>
</organism>
<evidence type="ECO:0000256" key="2">
    <source>
        <dbReference type="ARBA" id="ARBA00022801"/>
    </source>
</evidence>
<evidence type="ECO:0000313" key="6">
    <source>
        <dbReference type="Proteomes" id="UP001500432"/>
    </source>
</evidence>
<evidence type="ECO:0000256" key="1">
    <source>
        <dbReference type="ARBA" id="ARBA00005964"/>
    </source>
</evidence>
<dbReference type="Gene3D" id="3.40.50.1820">
    <property type="entry name" value="alpha/beta hydrolase"/>
    <property type="match status" value="1"/>
</dbReference>
<keyword evidence="2 3" id="KW-0378">Hydrolase</keyword>
<reference evidence="6" key="1">
    <citation type="journal article" date="2019" name="Int. J. Syst. Evol. Microbiol.">
        <title>The Global Catalogue of Microorganisms (GCM) 10K type strain sequencing project: providing services to taxonomists for standard genome sequencing and annotation.</title>
        <authorList>
            <consortium name="The Broad Institute Genomics Platform"/>
            <consortium name="The Broad Institute Genome Sequencing Center for Infectious Disease"/>
            <person name="Wu L."/>
            <person name="Ma J."/>
        </authorList>
    </citation>
    <scope>NUCLEOTIDE SEQUENCE [LARGE SCALE GENOMIC DNA]</scope>
    <source>
        <strain evidence="6">JCM 16034</strain>
    </source>
</reference>